<dbReference type="Gramene" id="OIV99010">
    <property type="protein sequence ID" value="OIV99010"/>
    <property type="gene ID" value="TanjilG_29413"/>
</dbReference>
<organism evidence="2 3">
    <name type="scientific">Lupinus angustifolius</name>
    <name type="common">Narrow-leaved blue lupine</name>
    <dbReference type="NCBI Taxonomy" id="3871"/>
    <lineage>
        <taxon>Eukaryota</taxon>
        <taxon>Viridiplantae</taxon>
        <taxon>Streptophyta</taxon>
        <taxon>Embryophyta</taxon>
        <taxon>Tracheophyta</taxon>
        <taxon>Spermatophyta</taxon>
        <taxon>Magnoliopsida</taxon>
        <taxon>eudicotyledons</taxon>
        <taxon>Gunneridae</taxon>
        <taxon>Pentapetalae</taxon>
        <taxon>rosids</taxon>
        <taxon>fabids</taxon>
        <taxon>Fabales</taxon>
        <taxon>Fabaceae</taxon>
        <taxon>Papilionoideae</taxon>
        <taxon>50 kb inversion clade</taxon>
        <taxon>genistoids sensu lato</taxon>
        <taxon>core genistoids</taxon>
        <taxon>Genisteae</taxon>
        <taxon>Lupinus</taxon>
    </lineage>
</organism>
<dbReference type="Proteomes" id="UP000188354">
    <property type="component" value="Chromosome LG13"/>
</dbReference>
<feature type="region of interest" description="Disordered" evidence="1">
    <location>
        <begin position="32"/>
        <end position="87"/>
    </location>
</feature>
<name>A0A1J7HEY4_LUPAN</name>
<protein>
    <submittedName>
        <fullName evidence="2">Uncharacterized protein</fullName>
    </submittedName>
</protein>
<evidence type="ECO:0000313" key="3">
    <source>
        <dbReference type="Proteomes" id="UP000188354"/>
    </source>
</evidence>
<evidence type="ECO:0000256" key="1">
    <source>
        <dbReference type="SAM" id="MobiDB-lite"/>
    </source>
</evidence>
<dbReference type="AlphaFoldDB" id="A0A1J7HEY4"/>
<reference evidence="2 3" key="1">
    <citation type="journal article" date="2017" name="Plant Biotechnol. J.">
        <title>A comprehensive draft genome sequence for lupin (Lupinus angustifolius), an emerging health food: insights into plant-microbe interactions and legume evolution.</title>
        <authorList>
            <person name="Hane J.K."/>
            <person name="Ming Y."/>
            <person name="Kamphuis L.G."/>
            <person name="Nelson M.N."/>
            <person name="Garg G."/>
            <person name="Atkins C.A."/>
            <person name="Bayer P.E."/>
            <person name="Bravo A."/>
            <person name="Bringans S."/>
            <person name="Cannon S."/>
            <person name="Edwards D."/>
            <person name="Foley R."/>
            <person name="Gao L.L."/>
            <person name="Harrison M.J."/>
            <person name="Huang W."/>
            <person name="Hurgobin B."/>
            <person name="Li S."/>
            <person name="Liu C.W."/>
            <person name="McGrath A."/>
            <person name="Morahan G."/>
            <person name="Murray J."/>
            <person name="Weller J."/>
            <person name="Jian J."/>
            <person name="Singh K.B."/>
        </authorList>
    </citation>
    <scope>NUCLEOTIDE SEQUENCE [LARGE SCALE GENOMIC DNA]</scope>
    <source>
        <strain evidence="3">cv. Tanjil</strain>
        <tissue evidence="2">Whole plant</tissue>
    </source>
</reference>
<keyword evidence="3" id="KW-1185">Reference proteome</keyword>
<sequence length="129" mass="13435">MPKGVEPLCESAENTLLVLKLPVTPLPTRSGSGFITHSARPKRGVSGPQGISVTTVRVSCDDGNYARRTTGEEEKEEGGGGVGSRRHLSHLVVGATEALPPRPNRVQAGTHVILAAKALNGGTAVARQH</sequence>
<gene>
    <name evidence="2" type="ORF">TanjilG_29413</name>
</gene>
<proteinExistence type="predicted"/>
<accession>A0A1J7HEY4</accession>
<dbReference type="EMBL" id="CM007373">
    <property type="protein sequence ID" value="OIV99010.1"/>
    <property type="molecule type" value="Genomic_DNA"/>
</dbReference>
<evidence type="ECO:0000313" key="2">
    <source>
        <dbReference type="EMBL" id="OIV99010.1"/>
    </source>
</evidence>